<dbReference type="EC" id="2.7.7.41" evidence="6 18"/>
<feature type="transmembrane region" description="Helical" evidence="19">
    <location>
        <begin position="182"/>
        <end position="203"/>
    </location>
</feature>
<dbReference type="GO" id="GO:0004605">
    <property type="term" value="F:phosphatidate cytidylyltransferase activity"/>
    <property type="evidence" value="ECO:0007669"/>
    <property type="project" value="UniProtKB-EC"/>
</dbReference>
<evidence type="ECO:0000256" key="17">
    <source>
        <dbReference type="ARBA" id="ARBA00023264"/>
    </source>
</evidence>
<dbReference type="Proteomes" id="UP000031057">
    <property type="component" value="Unassembled WGS sequence"/>
</dbReference>
<comment type="caution">
    <text evidence="20">The sequence shown here is derived from an EMBL/GenBank/DDBJ whole genome shotgun (WGS) entry which is preliminary data.</text>
</comment>
<dbReference type="STRING" id="1348853.LK12_09080"/>
<sequence length="252" mass="26316">MTEGKSDLGVRVVSAAVMVAVAGAALLLGGAVWIAFVCAVAVAVLWEWVKLARAGTQSPAERGIWNFAGMLYVGMGAAMLLFLRHPSFTLAPLLTVLASVVAVDVGAYFTGRTFGGPKIAPAISPSKTWSGLAGGAMGATLALFAAAMLWQKGAIWLTKAGFVADGPSCFGMQPCWYLEAGTIPLFATCLMTGILLAICAQAGDFFESWMKRRAGVKDSGNLIPGHGGVFDRVDGLLAVLFVLALMLLFQPR</sequence>
<name>A0A0B1ZPG3_9SPHN</name>
<evidence type="ECO:0000256" key="15">
    <source>
        <dbReference type="ARBA" id="ARBA00023136"/>
    </source>
</evidence>
<feature type="transmembrane region" description="Helical" evidence="19">
    <location>
        <begin position="12"/>
        <end position="44"/>
    </location>
</feature>
<reference evidence="20 21" key="1">
    <citation type="submission" date="2014-10" db="EMBL/GenBank/DDBJ databases">
        <title>Genome sequence of Novosphingobium malaysiense MUSC 273(T).</title>
        <authorList>
            <person name="Lee L.-H."/>
        </authorList>
    </citation>
    <scope>NUCLEOTIDE SEQUENCE [LARGE SCALE GENOMIC DNA]</scope>
    <source>
        <strain evidence="20 21">MUSC 273</strain>
    </source>
</reference>
<evidence type="ECO:0000313" key="20">
    <source>
        <dbReference type="EMBL" id="KHK91067.1"/>
    </source>
</evidence>
<keyword evidence="17" id="KW-1208">Phospholipid metabolism</keyword>
<feature type="transmembrane region" description="Helical" evidence="19">
    <location>
        <begin position="90"/>
        <end position="109"/>
    </location>
</feature>
<dbReference type="InterPro" id="IPR000374">
    <property type="entry name" value="PC_trans"/>
</dbReference>
<evidence type="ECO:0000256" key="16">
    <source>
        <dbReference type="ARBA" id="ARBA00023209"/>
    </source>
</evidence>
<comment type="catalytic activity">
    <reaction evidence="1 18">
        <text>a 1,2-diacyl-sn-glycero-3-phosphate + CTP + H(+) = a CDP-1,2-diacyl-sn-glycerol + diphosphate</text>
        <dbReference type="Rhea" id="RHEA:16229"/>
        <dbReference type="ChEBI" id="CHEBI:15378"/>
        <dbReference type="ChEBI" id="CHEBI:33019"/>
        <dbReference type="ChEBI" id="CHEBI:37563"/>
        <dbReference type="ChEBI" id="CHEBI:58332"/>
        <dbReference type="ChEBI" id="CHEBI:58608"/>
        <dbReference type="EC" id="2.7.7.41"/>
    </reaction>
</comment>
<keyword evidence="10 18" id="KW-0808">Transferase</keyword>
<dbReference type="PROSITE" id="PS01315">
    <property type="entry name" value="CDS"/>
    <property type="match status" value="1"/>
</dbReference>
<evidence type="ECO:0000256" key="7">
    <source>
        <dbReference type="ARBA" id="ARBA00019373"/>
    </source>
</evidence>
<dbReference type="OrthoDB" id="9799199at2"/>
<dbReference type="EMBL" id="JTDI01000003">
    <property type="protein sequence ID" value="KHK91067.1"/>
    <property type="molecule type" value="Genomic_DNA"/>
</dbReference>
<evidence type="ECO:0000256" key="10">
    <source>
        <dbReference type="ARBA" id="ARBA00022679"/>
    </source>
</evidence>
<keyword evidence="15 19" id="KW-0472">Membrane</keyword>
<evidence type="ECO:0000256" key="4">
    <source>
        <dbReference type="ARBA" id="ARBA00005189"/>
    </source>
</evidence>
<dbReference type="RefSeq" id="WP_039282437.1">
    <property type="nucleotide sequence ID" value="NZ_JTDI01000003.1"/>
</dbReference>
<comment type="similarity">
    <text evidence="5 18">Belongs to the CDS family.</text>
</comment>
<evidence type="ECO:0000256" key="11">
    <source>
        <dbReference type="ARBA" id="ARBA00022692"/>
    </source>
</evidence>
<dbReference type="AlphaFoldDB" id="A0A0B1ZPG3"/>
<dbReference type="PANTHER" id="PTHR46382:SF1">
    <property type="entry name" value="PHOSPHATIDATE CYTIDYLYLTRANSFERASE"/>
    <property type="match status" value="1"/>
</dbReference>
<keyword evidence="16" id="KW-0594">Phospholipid biosynthesis</keyword>
<evidence type="ECO:0000256" key="12">
    <source>
        <dbReference type="ARBA" id="ARBA00022695"/>
    </source>
</evidence>
<evidence type="ECO:0000256" key="8">
    <source>
        <dbReference type="ARBA" id="ARBA00022475"/>
    </source>
</evidence>
<evidence type="ECO:0000256" key="9">
    <source>
        <dbReference type="ARBA" id="ARBA00022516"/>
    </source>
</evidence>
<dbReference type="GO" id="GO:0016024">
    <property type="term" value="P:CDP-diacylglycerol biosynthetic process"/>
    <property type="evidence" value="ECO:0007669"/>
    <property type="project" value="UniProtKB-UniPathway"/>
</dbReference>
<feature type="transmembrane region" description="Helical" evidence="19">
    <location>
        <begin position="129"/>
        <end position="150"/>
    </location>
</feature>
<keyword evidence="11 18" id="KW-0812">Transmembrane</keyword>
<keyword evidence="14" id="KW-0443">Lipid metabolism</keyword>
<evidence type="ECO:0000256" key="1">
    <source>
        <dbReference type="ARBA" id="ARBA00001698"/>
    </source>
</evidence>
<gene>
    <name evidence="20" type="ORF">LK12_09080</name>
</gene>
<evidence type="ECO:0000256" key="18">
    <source>
        <dbReference type="RuleBase" id="RU003938"/>
    </source>
</evidence>
<evidence type="ECO:0000256" key="2">
    <source>
        <dbReference type="ARBA" id="ARBA00004651"/>
    </source>
</evidence>
<comment type="subcellular location">
    <subcellularLocation>
        <location evidence="2">Cell membrane</location>
        <topology evidence="2">Multi-pass membrane protein</topology>
    </subcellularLocation>
</comment>
<protein>
    <recommendedName>
        <fullName evidence="7 18">Phosphatidate cytidylyltransferase</fullName>
        <ecNumber evidence="6 18">2.7.7.41</ecNumber>
    </recommendedName>
</protein>
<feature type="transmembrane region" description="Helical" evidence="19">
    <location>
        <begin position="64"/>
        <end position="83"/>
    </location>
</feature>
<comment type="pathway">
    <text evidence="3 18">Phospholipid metabolism; CDP-diacylglycerol biosynthesis; CDP-diacylglycerol from sn-glycerol 3-phosphate: step 3/3.</text>
</comment>
<keyword evidence="12 18" id="KW-0548">Nucleotidyltransferase</keyword>
<dbReference type="PANTHER" id="PTHR46382">
    <property type="entry name" value="PHOSPHATIDATE CYTIDYLYLTRANSFERASE"/>
    <property type="match status" value="1"/>
</dbReference>
<evidence type="ECO:0000256" key="6">
    <source>
        <dbReference type="ARBA" id="ARBA00012487"/>
    </source>
</evidence>
<keyword evidence="8" id="KW-1003">Cell membrane</keyword>
<evidence type="ECO:0000256" key="19">
    <source>
        <dbReference type="SAM" id="Phobius"/>
    </source>
</evidence>
<comment type="pathway">
    <text evidence="4">Lipid metabolism.</text>
</comment>
<evidence type="ECO:0000256" key="5">
    <source>
        <dbReference type="ARBA" id="ARBA00010185"/>
    </source>
</evidence>
<dbReference type="UniPathway" id="UPA00557">
    <property type="reaction ID" value="UER00614"/>
</dbReference>
<dbReference type="Pfam" id="PF01148">
    <property type="entry name" value="CTP_transf_1"/>
    <property type="match status" value="1"/>
</dbReference>
<proteinExistence type="inferred from homology"/>
<evidence type="ECO:0000313" key="21">
    <source>
        <dbReference type="Proteomes" id="UP000031057"/>
    </source>
</evidence>
<evidence type="ECO:0000256" key="3">
    <source>
        <dbReference type="ARBA" id="ARBA00005119"/>
    </source>
</evidence>
<dbReference type="GO" id="GO:0005886">
    <property type="term" value="C:plasma membrane"/>
    <property type="evidence" value="ECO:0007669"/>
    <property type="project" value="UniProtKB-SubCell"/>
</dbReference>
<keyword evidence="21" id="KW-1185">Reference proteome</keyword>
<keyword evidence="9" id="KW-0444">Lipid biosynthesis</keyword>
<keyword evidence="13 19" id="KW-1133">Transmembrane helix</keyword>
<accession>A0A0B1ZPG3</accession>
<organism evidence="20 21">
    <name type="scientific">Novosphingobium malaysiense</name>
    <dbReference type="NCBI Taxonomy" id="1348853"/>
    <lineage>
        <taxon>Bacteria</taxon>
        <taxon>Pseudomonadati</taxon>
        <taxon>Pseudomonadota</taxon>
        <taxon>Alphaproteobacteria</taxon>
        <taxon>Sphingomonadales</taxon>
        <taxon>Sphingomonadaceae</taxon>
        <taxon>Novosphingobium</taxon>
    </lineage>
</organism>
<evidence type="ECO:0000256" key="13">
    <source>
        <dbReference type="ARBA" id="ARBA00022989"/>
    </source>
</evidence>
<evidence type="ECO:0000256" key="14">
    <source>
        <dbReference type="ARBA" id="ARBA00023098"/>
    </source>
</evidence>